<dbReference type="GeneID" id="20190766"/>
<dbReference type="RefSeq" id="XP_008900309.1">
    <property type="nucleotide sequence ID" value="XM_008902061.1"/>
</dbReference>
<organism evidence="2 3">
    <name type="scientific">Phytophthora nicotianae (strain INRA-310)</name>
    <name type="common">Phytophthora parasitica</name>
    <dbReference type="NCBI Taxonomy" id="761204"/>
    <lineage>
        <taxon>Eukaryota</taxon>
        <taxon>Sar</taxon>
        <taxon>Stramenopiles</taxon>
        <taxon>Oomycota</taxon>
        <taxon>Peronosporomycetes</taxon>
        <taxon>Peronosporales</taxon>
        <taxon>Peronosporaceae</taxon>
        <taxon>Phytophthora</taxon>
    </lineage>
</organism>
<proteinExistence type="predicted"/>
<evidence type="ECO:0000313" key="3">
    <source>
        <dbReference type="Proteomes" id="UP000018817"/>
    </source>
</evidence>
<feature type="region of interest" description="Disordered" evidence="1">
    <location>
        <begin position="1"/>
        <end position="25"/>
    </location>
</feature>
<reference evidence="3" key="1">
    <citation type="submission" date="2011-12" db="EMBL/GenBank/DDBJ databases">
        <authorList>
            <consortium name="The Broad Institute Genome Sequencing Platform"/>
            <person name="Russ C."/>
            <person name="Tyler B."/>
            <person name="Panabieres F."/>
            <person name="Shan W."/>
            <person name="Tripathy S."/>
            <person name="Grunwald N."/>
            <person name="Machado M."/>
            <person name="Young S.K."/>
            <person name="Zeng Q."/>
            <person name="Gargeya S."/>
            <person name="Fitzgerald M."/>
            <person name="Haas B."/>
            <person name="Abouelleil A."/>
            <person name="Alvarado L."/>
            <person name="Arachchi H.M."/>
            <person name="Berlin A."/>
            <person name="Chapman S.B."/>
            <person name="Gearin G."/>
            <person name="Goldberg J."/>
            <person name="Griggs A."/>
            <person name="Gujja S."/>
            <person name="Hansen M."/>
            <person name="Heiman D."/>
            <person name="Howarth C."/>
            <person name="Larimer J."/>
            <person name="Lui A."/>
            <person name="MacDonald P.J.P."/>
            <person name="McCowen C."/>
            <person name="Montmayeur A."/>
            <person name="Murphy C."/>
            <person name="Neiman D."/>
            <person name="Pearson M."/>
            <person name="Priest M."/>
            <person name="Roberts A."/>
            <person name="Saif S."/>
            <person name="Shea T."/>
            <person name="Sisk P."/>
            <person name="Stolte C."/>
            <person name="Sykes S."/>
            <person name="Wortman J."/>
            <person name="Nusbaum C."/>
            <person name="Birren B."/>
        </authorList>
    </citation>
    <scope>NUCLEOTIDE SEQUENCE [LARGE SCALE GENOMIC DNA]</scope>
    <source>
        <strain evidence="3">INRA-310</strain>
    </source>
</reference>
<evidence type="ECO:0000313" key="2">
    <source>
        <dbReference type="EMBL" id="ETN14636.1"/>
    </source>
</evidence>
<sequence>MEEIWSMWSMGRTDASSPPRRNEGHRPFAQIYRKQGRWAGFSEGGGEADSQCLCVCNAQEGYPGPGPVEAGEIGLYRPTLVIAQQKLQLRDMIYSLQNDSNVINQRQRRCGRVREDLSVQIHAGRPTHELGVVPWGSDEIFLQADEAEHRKQWALRQLGGEVLVGPDQTPDGHRDPPGGSPDAVVGDERPGVRWLQHLGLTAQGRVNGNQRVVAERHFVTSANASHTTIKEARDKLKQLWQTRLDTGFQLSPGSPELPHSPGGYLVARRRAQASRTQRSPSVACASTPPLTLRPATPFPFSLGPAPSPPFSFRFTPALVLPHGHVIATPIPVAASPPGDTALVLFPVVIRRRGIVSLVLPPAGLRTTRPVSSTRPGWALAQHGTLQPVSSICFGFSPFRLPAEQDIAAMAFSPTSFILPPIELAV</sequence>
<evidence type="ECO:0000256" key="1">
    <source>
        <dbReference type="SAM" id="MobiDB-lite"/>
    </source>
</evidence>
<reference evidence="2 3" key="2">
    <citation type="submission" date="2013-11" db="EMBL/GenBank/DDBJ databases">
        <title>The Genome Sequence of Phytophthora parasitica INRA-310.</title>
        <authorList>
            <consortium name="The Broad Institute Genomics Platform"/>
            <person name="Russ C."/>
            <person name="Tyler B."/>
            <person name="Panabieres F."/>
            <person name="Shan W."/>
            <person name="Tripathy S."/>
            <person name="Grunwald N."/>
            <person name="Machado M."/>
            <person name="Johnson C.S."/>
            <person name="Arredondo F."/>
            <person name="Hong C."/>
            <person name="Coffey M."/>
            <person name="Young S.K."/>
            <person name="Zeng Q."/>
            <person name="Gargeya S."/>
            <person name="Fitzgerald M."/>
            <person name="Abouelleil A."/>
            <person name="Alvarado L."/>
            <person name="Chapman S.B."/>
            <person name="Gainer-Dewar J."/>
            <person name="Goldberg J."/>
            <person name="Griggs A."/>
            <person name="Gujja S."/>
            <person name="Hansen M."/>
            <person name="Howarth C."/>
            <person name="Imamovic A."/>
            <person name="Ireland A."/>
            <person name="Larimer J."/>
            <person name="McCowan C."/>
            <person name="Murphy C."/>
            <person name="Pearson M."/>
            <person name="Poon T.W."/>
            <person name="Priest M."/>
            <person name="Roberts A."/>
            <person name="Saif S."/>
            <person name="Shea T."/>
            <person name="Sykes S."/>
            <person name="Wortman J."/>
            <person name="Nusbaum C."/>
            <person name="Birren B."/>
        </authorList>
    </citation>
    <scope>NUCLEOTIDE SEQUENCE [LARGE SCALE GENOMIC DNA]</scope>
    <source>
        <strain evidence="2 3">INRA-310</strain>
    </source>
</reference>
<accession>W2QNT4</accession>
<dbReference type="VEuPathDB" id="FungiDB:PPTG_22167"/>
<name>W2QNT4_PHYN3</name>
<dbReference type="AlphaFoldDB" id="W2QNT4"/>
<gene>
    <name evidence="2" type="ORF">PPTG_22167</name>
</gene>
<dbReference type="Proteomes" id="UP000018817">
    <property type="component" value="Unassembled WGS sequence"/>
</dbReference>
<protein>
    <submittedName>
        <fullName evidence="2">Uncharacterized protein</fullName>
    </submittedName>
</protein>
<dbReference type="EMBL" id="KI669572">
    <property type="protein sequence ID" value="ETN14636.1"/>
    <property type="molecule type" value="Genomic_DNA"/>
</dbReference>